<dbReference type="Gene3D" id="4.10.900.10">
    <property type="entry name" value="TCF3-CBD (Catenin binding domain)"/>
    <property type="match status" value="1"/>
</dbReference>
<dbReference type="EMBL" id="CAJNOJ010000081">
    <property type="protein sequence ID" value="CAF1059185.1"/>
    <property type="molecule type" value="Genomic_DNA"/>
</dbReference>
<dbReference type="InterPro" id="IPR039808">
    <property type="entry name" value="Cadherin"/>
</dbReference>
<evidence type="ECO:0000256" key="1">
    <source>
        <dbReference type="ARBA" id="ARBA00004167"/>
    </source>
</evidence>
<keyword evidence="3" id="KW-0732">Signal</keyword>
<dbReference type="SMART" id="SM00282">
    <property type="entry name" value="LamG"/>
    <property type="match status" value="1"/>
</dbReference>
<dbReference type="SMART" id="SM00112">
    <property type="entry name" value="CA"/>
    <property type="match status" value="7"/>
</dbReference>
<evidence type="ECO:0000256" key="10">
    <source>
        <dbReference type="RuleBase" id="RU003318"/>
    </source>
</evidence>
<keyword evidence="7 12" id="KW-0472">Membrane</keyword>
<keyword evidence="2 10" id="KW-0812">Transmembrane</keyword>
<evidence type="ECO:0000256" key="4">
    <source>
        <dbReference type="ARBA" id="ARBA00022737"/>
    </source>
</evidence>
<protein>
    <submittedName>
        <fullName evidence="15">Uncharacterized protein</fullName>
    </submittedName>
</protein>
<keyword evidence="10" id="KW-0130">Cell adhesion</keyword>
<dbReference type="PROSITE" id="PS00232">
    <property type="entry name" value="CADHERIN_1"/>
    <property type="match status" value="1"/>
</dbReference>
<evidence type="ECO:0000256" key="11">
    <source>
        <dbReference type="RuleBase" id="RU004357"/>
    </source>
</evidence>
<keyword evidence="4" id="KW-0677">Repeat</keyword>
<evidence type="ECO:0000313" key="15">
    <source>
        <dbReference type="EMBL" id="CAF1059185.1"/>
    </source>
</evidence>
<dbReference type="Gene3D" id="2.60.120.200">
    <property type="match status" value="1"/>
</dbReference>
<dbReference type="SUPFAM" id="SSF49899">
    <property type="entry name" value="Concanavalin A-like lectins/glucanases"/>
    <property type="match status" value="1"/>
</dbReference>
<evidence type="ECO:0000259" key="14">
    <source>
        <dbReference type="PROSITE" id="PS50268"/>
    </source>
</evidence>
<evidence type="ECO:0000256" key="8">
    <source>
        <dbReference type="PROSITE-ProRule" id="PRU00043"/>
    </source>
</evidence>
<sequence>MLSDEIRRRKRAKCPTHDSRIFIIINNIIRCAMIQSDQHHRFVLIHCFIIFLLINFTSSQVCQNDIPDFFYNTSFAGPLFDQSVYVITVSNFSVASPNGTTVFTFNVQPQTDFTRPSFVSTSVTGRALNLTQGVITVTSSNPNFTVTTLSNGSYALVTNTYPLSYFVPYYRYLFNLIATQTYSTRPSVSSTALVVINLQNYNVNPPVFIPANQTFFISETATVGALFGTVYATDPDGDGIVYSMTSALFSIDATSGSLQLQQSLPSYAASQYFVTVTASDDGSSCLPALAACPRFSTTTTITINVTAVNKQSPIFLNNICGSTISFYENNAIGANITTISVYDSDRGENGQVTIAFPSEQARTTVSGLRNTAYTQFYIQQLTQTNSTRSALLRTNISFDYDAPGLPRVWYLFILATDNGTPQRQSFCSLRINLLDVNDNPPVFVMTNWNYTIYRSTVGNSNSARFLRIIASDADSGVNGQINYYIGTVGVPYFTINQTTGTIILRSSVPGIYNLSVSLFPITFQVYAQDSGTPPRTSETNATVTIYYNNGNDPPPARWVDPAYEELNFPIIEKYYETYGNRPIFNTTYGFNGTISYILTSTTSSIMTVSSPFPNTYIPFSDVPVTRNGYVFSSGIVVTSGLHAEIQITYLMYIRVLVTPPLIGSTTVTLIDQNDQIPTFDIRSIVLSVVENESGSRVIAQIQAFDRDVNPLYSFVQYRLNEVLSDSGAIGNFFVAANGTIWTNATFDRESNKTLYRIFITAYDGAPAWNSLEPNTQDFQFDVQVIDVNDVPPVFANSTSLTIYINETTAIGTGILNLTITDTDFDTILDFGILSGNTKNAFVFRLLSDNTADSTRTQYQAIGQLYVVGPLSYEVTNNYTLVLFAFDTQNLATITVNVILLPQNTRAPIFNLMPGFSSYQYSVLEGTAVSVLNGPVISATDPDIPPTSLVYGIVTNNVQWNINSIYLNQANNQTTLGIAAPGLSRDLPFGTPIYNFTIQVTDQGGLGVSSYAPVSITVIDTNNNAPIPTNPPWILTEGVVNPSTTVIFTDYDDPAQNNTVPFQVQIISPSTFSLSGPTLNYNGTYRLTYNGVLNRTVTKNLTVTFNASDNKGFSAISSIPIIVGDVLNSYPISNGYKTVTVIYANGYINSLINVPLGSVYVNDPDDWYIASRSYSVRSASNGQTFTINQGYLRTPSPLYPGSATVLVDVTKPNVPSSAVGTMEVGVQSVDPEWVRQAATIRIQGEYPETLIDPTLGNRLNVLRNALASILLVTADSITILAIRPVFQYRSPYYPPLPFDQAKQQALTDVVFYIPSLAKSDIENSVNTNIARFASLYGIIVNASGPNPCSNYACISGTICRPTRTIQPLPYAIDSNQTSFVGINVVDSADCVNSTYSPNFTNTQSGCTTYSFNNFTYCPCTSLQAYAPLGPYCQVLGRTFRENGGGYAVFDGMYFSNQAPTRFSFDFALRSPVVDGLILLYGKNTTDVNGFFWTSAEIFNSKLRLRFRDQILDATNTVINASTWYHVEFQYVDSLILVTVNDCQYVLSGFNKTLNSYDLSNVQLFLGGLPVTGSLVSGLYPSLTQVNTFSGCIRNVMSNGYYLDMNAALASANSDIGQCPCALTNSCTSTLLPRTTDIIIPWYTWLIIALVLLLLATIIALGLLTCIRRRQQQKTLAGLYPDDTRDNIIDYKETAGEEDHSTYNLGVLKKPVYALSDEEILANNARSGLHNMAYAETINNRRPALGEYIDEKLTEQQIVSYANDTQLHYRYEGEGSIASDLSSLESTQYQEEHDFRFLYSWGPKFSRLADLYAGGLEDDINNLDNA</sequence>
<dbReference type="GO" id="GO:0016342">
    <property type="term" value="C:catenin complex"/>
    <property type="evidence" value="ECO:0007669"/>
    <property type="project" value="TreeGrafter"/>
</dbReference>
<evidence type="ECO:0000256" key="2">
    <source>
        <dbReference type="ARBA" id="ARBA00022692"/>
    </source>
</evidence>
<dbReference type="Pfam" id="PF01049">
    <property type="entry name" value="CADH_Y-type_LIR"/>
    <property type="match status" value="1"/>
</dbReference>
<evidence type="ECO:0000256" key="3">
    <source>
        <dbReference type="ARBA" id="ARBA00022729"/>
    </source>
</evidence>
<evidence type="ECO:0000256" key="12">
    <source>
        <dbReference type="SAM" id="Phobius"/>
    </source>
</evidence>
<dbReference type="PANTHER" id="PTHR24027:SF422">
    <property type="entry name" value="CADHERIN DOMAIN-CONTAINING PROTEIN"/>
    <property type="match status" value="1"/>
</dbReference>
<feature type="domain" description="Cadherin" evidence="14">
    <location>
        <begin position="914"/>
        <end position="1027"/>
    </location>
</feature>
<dbReference type="InterPro" id="IPR013320">
    <property type="entry name" value="ConA-like_dom_sf"/>
</dbReference>
<dbReference type="GO" id="GO:0045296">
    <property type="term" value="F:cadherin binding"/>
    <property type="evidence" value="ECO:0007669"/>
    <property type="project" value="TreeGrafter"/>
</dbReference>
<evidence type="ECO:0000256" key="6">
    <source>
        <dbReference type="ARBA" id="ARBA00022989"/>
    </source>
</evidence>
<feature type="domain" description="Cadherin" evidence="14">
    <location>
        <begin position="209"/>
        <end position="315"/>
    </location>
</feature>
<organism evidence="15 16">
    <name type="scientific">Adineta ricciae</name>
    <name type="common">Rotifer</name>
    <dbReference type="NCBI Taxonomy" id="249248"/>
    <lineage>
        <taxon>Eukaryota</taxon>
        <taxon>Metazoa</taxon>
        <taxon>Spiralia</taxon>
        <taxon>Gnathifera</taxon>
        <taxon>Rotifera</taxon>
        <taxon>Eurotatoria</taxon>
        <taxon>Bdelloidea</taxon>
        <taxon>Adinetida</taxon>
        <taxon>Adinetidae</taxon>
        <taxon>Adineta</taxon>
    </lineage>
</organism>
<dbReference type="Pfam" id="PF00054">
    <property type="entry name" value="Laminin_G_1"/>
    <property type="match status" value="1"/>
</dbReference>
<dbReference type="PROSITE" id="PS50268">
    <property type="entry name" value="CADHERIN_2"/>
    <property type="match status" value="8"/>
</dbReference>
<dbReference type="PROSITE" id="PS50025">
    <property type="entry name" value="LAM_G_DOMAIN"/>
    <property type="match status" value="1"/>
</dbReference>
<dbReference type="GO" id="GO:0008013">
    <property type="term" value="F:beta-catenin binding"/>
    <property type="evidence" value="ECO:0007669"/>
    <property type="project" value="TreeGrafter"/>
</dbReference>
<dbReference type="InterPro" id="IPR002126">
    <property type="entry name" value="Cadherin-like_dom"/>
</dbReference>
<feature type="domain" description="Cadherin" evidence="14">
    <location>
        <begin position="449"/>
        <end position="557"/>
    </location>
</feature>
<gene>
    <name evidence="15" type="ORF">EDS130_LOCUS17828</name>
</gene>
<keyword evidence="6 12" id="KW-1133">Transmembrane helix</keyword>
<evidence type="ECO:0000313" key="16">
    <source>
        <dbReference type="Proteomes" id="UP000663852"/>
    </source>
</evidence>
<reference evidence="15" key="1">
    <citation type="submission" date="2021-02" db="EMBL/GenBank/DDBJ databases">
        <authorList>
            <person name="Nowell W R."/>
        </authorList>
    </citation>
    <scope>NUCLEOTIDE SEQUENCE</scope>
</reference>
<dbReference type="GO" id="GO:0016477">
    <property type="term" value="P:cell migration"/>
    <property type="evidence" value="ECO:0007669"/>
    <property type="project" value="TreeGrafter"/>
</dbReference>
<feature type="domain" description="Cadherin" evidence="14">
    <location>
        <begin position="144"/>
        <end position="208"/>
    </location>
</feature>
<dbReference type="Proteomes" id="UP000663852">
    <property type="component" value="Unassembled WGS sequence"/>
</dbReference>
<feature type="domain" description="Cadherin" evidence="14">
    <location>
        <begin position="328"/>
        <end position="443"/>
    </location>
</feature>
<comment type="function">
    <text evidence="11">Cadherins are calcium-dependent cell adhesion proteins.</text>
</comment>
<evidence type="ECO:0000256" key="5">
    <source>
        <dbReference type="ARBA" id="ARBA00022837"/>
    </source>
</evidence>
<keyword evidence="5 8" id="KW-0106">Calcium</keyword>
<accession>A0A814L6N2</accession>
<feature type="transmembrane region" description="Helical" evidence="12">
    <location>
        <begin position="1640"/>
        <end position="1662"/>
    </location>
</feature>
<comment type="caution">
    <text evidence="15">The sequence shown here is derived from an EMBL/GenBank/DDBJ whole genome shotgun (WGS) entry which is preliminary data.</text>
</comment>
<dbReference type="InterPro" id="IPR000233">
    <property type="entry name" value="Cadherin_Y-type_LIR"/>
</dbReference>
<feature type="domain" description="Cadherin" evidence="14">
    <location>
        <begin position="680"/>
        <end position="794"/>
    </location>
</feature>
<keyword evidence="9" id="KW-1015">Disulfide bond</keyword>
<feature type="domain" description="Cadherin" evidence="14">
    <location>
        <begin position="796"/>
        <end position="909"/>
    </location>
</feature>
<dbReference type="InterPro" id="IPR027397">
    <property type="entry name" value="Catenin-bd_sf"/>
</dbReference>
<proteinExistence type="predicted"/>
<feature type="domain" description="Laminin G" evidence="13">
    <location>
        <begin position="1435"/>
        <end position="1617"/>
    </location>
</feature>
<dbReference type="Gene3D" id="2.60.40.60">
    <property type="entry name" value="Cadherins"/>
    <property type="match status" value="6"/>
</dbReference>
<dbReference type="PANTHER" id="PTHR24027">
    <property type="entry name" value="CADHERIN-23"/>
    <property type="match status" value="1"/>
</dbReference>
<evidence type="ECO:0000256" key="7">
    <source>
        <dbReference type="ARBA" id="ARBA00023136"/>
    </source>
</evidence>
<comment type="subcellular location">
    <subcellularLocation>
        <location evidence="10">Cell membrane</location>
        <topology evidence="10">Single-pass type I membrane protein</topology>
    </subcellularLocation>
    <subcellularLocation>
        <location evidence="1">Membrane</location>
        <topology evidence="1">Single-pass membrane protein</topology>
    </subcellularLocation>
</comment>
<evidence type="ECO:0000259" key="13">
    <source>
        <dbReference type="PROSITE" id="PS50025"/>
    </source>
</evidence>
<dbReference type="InterPro" id="IPR020894">
    <property type="entry name" value="Cadherin_CS"/>
</dbReference>
<name>A0A814L6N2_ADIRI</name>
<dbReference type="CDD" id="cd00110">
    <property type="entry name" value="LamG"/>
    <property type="match status" value="1"/>
</dbReference>
<dbReference type="CDD" id="cd11304">
    <property type="entry name" value="Cadherin_repeat"/>
    <property type="match status" value="6"/>
</dbReference>
<feature type="domain" description="Cadherin" evidence="14">
    <location>
        <begin position="1039"/>
        <end position="1132"/>
    </location>
</feature>
<feature type="transmembrane region" description="Helical" evidence="12">
    <location>
        <begin position="42"/>
        <end position="61"/>
    </location>
</feature>
<dbReference type="GO" id="GO:0007156">
    <property type="term" value="P:homophilic cell adhesion via plasma membrane adhesion molecules"/>
    <property type="evidence" value="ECO:0007669"/>
    <property type="project" value="InterPro"/>
</dbReference>
<evidence type="ECO:0000256" key="9">
    <source>
        <dbReference type="PROSITE-ProRule" id="PRU00122"/>
    </source>
</evidence>
<dbReference type="PRINTS" id="PR00205">
    <property type="entry name" value="CADHERIN"/>
</dbReference>
<dbReference type="GO" id="GO:0005509">
    <property type="term" value="F:calcium ion binding"/>
    <property type="evidence" value="ECO:0007669"/>
    <property type="project" value="UniProtKB-UniRule"/>
</dbReference>
<dbReference type="SUPFAM" id="SSF49313">
    <property type="entry name" value="Cadherin-like"/>
    <property type="match status" value="6"/>
</dbReference>
<feature type="disulfide bond" evidence="9">
    <location>
        <begin position="1590"/>
        <end position="1617"/>
    </location>
</feature>
<dbReference type="InterPro" id="IPR015919">
    <property type="entry name" value="Cadherin-like_sf"/>
</dbReference>
<dbReference type="OrthoDB" id="6252479at2759"/>
<dbReference type="InterPro" id="IPR001791">
    <property type="entry name" value="Laminin_G"/>
</dbReference>